<dbReference type="GO" id="GO:0019213">
    <property type="term" value="F:deacetylase activity"/>
    <property type="evidence" value="ECO:0007669"/>
    <property type="project" value="TreeGrafter"/>
</dbReference>
<dbReference type="EMBL" id="WMIA01000011">
    <property type="protein sequence ID" value="MTF39263.1"/>
    <property type="molecule type" value="Genomic_DNA"/>
</dbReference>
<evidence type="ECO:0000256" key="1">
    <source>
        <dbReference type="ARBA" id="ARBA00001946"/>
    </source>
</evidence>
<dbReference type="GO" id="GO:0016787">
    <property type="term" value="F:hydrolase activity"/>
    <property type="evidence" value="ECO:0007669"/>
    <property type="project" value="UniProtKB-KW"/>
</dbReference>
<keyword evidence="3" id="KW-0378">Hydrolase</keyword>
<dbReference type="SUPFAM" id="SSF88713">
    <property type="entry name" value="Glycoside hydrolase/deacetylase"/>
    <property type="match status" value="1"/>
</dbReference>
<organism evidence="6 7">
    <name type="scientific">Cyanobacterium aponinum 0216</name>
    <dbReference type="NCBI Taxonomy" id="2676140"/>
    <lineage>
        <taxon>Bacteria</taxon>
        <taxon>Bacillati</taxon>
        <taxon>Cyanobacteriota</taxon>
        <taxon>Cyanophyceae</taxon>
        <taxon>Oscillatoriophycideae</taxon>
        <taxon>Chroococcales</taxon>
        <taxon>Geminocystaceae</taxon>
        <taxon>Cyanobacterium</taxon>
    </lineage>
</organism>
<keyword evidence="4" id="KW-0460">Magnesium</keyword>
<dbReference type="GO" id="GO:0005975">
    <property type="term" value="P:carbohydrate metabolic process"/>
    <property type="evidence" value="ECO:0007669"/>
    <property type="project" value="InterPro"/>
</dbReference>
<dbReference type="NCBIfam" id="TIGR03473">
    <property type="entry name" value="HpnK"/>
    <property type="match status" value="1"/>
</dbReference>
<dbReference type="PANTHER" id="PTHR31609">
    <property type="entry name" value="YDJC DEACETYLASE FAMILY MEMBER"/>
    <property type="match status" value="1"/>
</dbReference>
<evidence type="ECO:0000313" key="7">
    <source>
        <dbReference type="Proteomes" id="UP000437131"/>
    </source>
</evidence>
<comment type="caution">
    <text evidence="6">The sequence shown here is derived from an EMBL/GenBank/DDBJ whole genome shotgun (WGS) entry which is preliminary data.</text>
</comment>
<dbReference type="InterPro" id="IPR006879">
    <property type="entry name" value="YdjC-like"/>
</dbReference>
<dbReference type="Proteomes" id="UP000437131">
    <property type="component" value="Unassembled WGS sequence"/>
</dbReference>
<name>A0A844GUN9_9CHRO</name>
<evidence type="ECO:0000256" key="2">
    <source>
        <dbReference type="ARBA" id="ARBA00022723"/>
    </source>
</evidence>
<dbReference type="Gene3D" id="3.20.20.370">
    <property type="entry name" value="Glycoside hydrolase/deacetylase"/>
    <property type="match status" value="1"/>
</dbReference>
<dbReference type="Pfam" id="PF04794">
    <property type="entry name" value="YdjC"/>
    <property type="match status" value="1"/>
</dbReference>
<dbReference type="InterPro" id="IPR017836">
    <property type="entry name" value="Hopanoid_biosynth-assoc_HpnK"/>
</dbReference>
<comment type="cofactor">
    <cofactor evidence="1">
        <name>Mg(2+)</name>
        <dbReference type="ChEBI" id="CHEBI:18420"/>
    </cofactor>
</comment>
<dbReference type="RefSeq" id="WP_338324362.1">
    <property type="nucleotide sequence ID" value="NZ_WMIA01000011.1"/>
</dbReference>
<evidence type="ECO:0000313" key="6">
    <source>
        <dbReference type="EMBL" id="MTF39263.1"/>
    </source>
</evidence>
<dbReference type="GO" id="GO:0046872">
    <property type="term" value="F:metal ion binding"/>
    <property type="evidence" value="ECO:0007669"/>
    <property type="project" value="UniProtKB-KW"/>
</dbReference>
<evidence type="ECO:0000256" key="4">
    <source>
        <dbReference type="ARBA" id="ARBA00022842"/>
    </source>
</evidence>
<dbReference type="PANTHER" id="PTHR31609:SF1">
    <property type="entry name" value="CARBOHYDRATE DEACETYLASE"/>
    <property type="match status" value="1"/>
</dbReference>
<protein>
    <submittedName>
        <fullName evidence="6">Hopanoid biosynthesis-associated protein HpnK</fullName>
    </submittedName>
</protein>
<keyword evidence="2" id="KW-0479">Metal-binding</keyword>
<gene>
    <name evidence="6" type="primary">hpnK</name>
    <name evidence="6" type="ORF">GGC33_10015</name>
</gene>
<accession>A0A844GUN9</accession>
<keyword evidence="5" id="KW-0119">Carbohydrate metabolism</keyword>
<proteinExistence type="predicted"/>
<dbReference type="AlphaFoldDB" id="A0A844GUN9"/>
<evidence type="ECO:0000256" key="3">
    <source>
        <dbReference type="ARBA" id="ARBA00022801"/>
    </source>
</evidence>
<evidence type="ECO:0000256" key="5">
    <source>
        <dbReference type="ARBA" id="ARBA00023277"/>
    </source>
</evidence>
<reference evidence="6 7" key="1">
    <citation type="submission" date="2019-11" db="EMBL/GenBank/DDBJ databases">
        <title>Isolation of a new High Light Tolerant Cyanobacteria.</title>
        <authorList>
            <person name="Dobson Z."/>
            <person name="Vaughn N."/>
            <person name="Vaughn M."/>
            <person name="Fromme P."/>
            <person name="Mazor Y."/>
        </authorList>
    </citation>
    <scope>NUCLEOTIDE SEQUENCE [LARGE SCALE GENOMIC DNA]</scope>
    <source>
        <strain evidence="6 7">0216</strain>
    </source>
</reference>
<sequence length="282" mass="31765">MKVADKYVVVNADDFGYSDEINEAIIEAHRNGILSSTSLMVTAEKAKSAVKLAKENPSLGVGLHLVLCCGKSALNPEQIPNLVNKEGLFHDSAAIAGLKYQFIPSAKQELKREIKAQLDLFRETGLKLSHVDGHLHLHTHPIVIQILAQLAPEYQIKFIRLPYEELNFTLKLDRTNPILKIIYANIFRWLRKSAEKPLSTSGVQILDRVYGLLQTGNMSESYLLGLIPQIKTIYNEIYFHPQSLTDQEYQALCSQKVQEIISTEGFKVVNYFQLGKARGKDE</sequence>
<dbReference type="InterPro" id="IPR011330">
    <property type="entry name" value="Glyco_hydro/deAcase_b/a-brl"/>
</dbReference>